<feature type="non-terminal residue" evidence="1">
    <location>
        <position position="96"/>
    </location>
</feature>
<comment type="caution">
    <text evidence="1">The sequence shown here is derived from an EMBL/GenBank/DDBJ whole genome shotgun (WGS) entry which is preliminary data.</text>
</comment>
<dbReference type="EMBL" id="BTRK01000006">
    <property type="protein sequence ID" value="GMR62494.1"/>
    <property type="molecule type" value="Genomic_DNA"/>
</dbReference>
<sequence length="96" mass="10560">DVVLLGLESLDALEEIVVDLLQLTLVIDAVNVGHGHRALAEHLLPLLLLLQLLPLQILSGFEHEQLLQLLLSFRREESLLGFLACLAGLLETLAHL</sequence>
<accession>A0AAN5DFZ4</accession>
<organism evidence="1 2">
    <name type="scientific">Pristionchus mayeri</name>
    <dbReference type="NCBI Taxonomy" id="1317129"/>
    <lineage>
        <taxon>Eukaryota</taxon>
        <taxon>Metazoa</taxon>
        <taxon>Ecdysozoa</taxon>
        <taxon>Nematoda</taxon>
        <taxon>Chromadorea</taxon>
        <taxon>Rhabditida</taxon>
        <taxon>Rhabditina</taxon>
        <taxon>Diplogasteromorpha</taxon>
        <taxon>Diplogasteroidea</taxon>
        <taxon>Neodiplogasteridae</taxon>
        <taxon>Pristionchus</taxon>
    </lineage>
</organism>
<proteinExistence type="predicted"/>
<protein>
    <submittedName>
        <fullName evidence="1">Uncharacterized protein</fullName>
    </submittedName>
</protein>
<dbReference type="Proteomes" id="UP001328107">
    <property type="component" value="Unassembled WGS sequence"/>
</dbReference>
<name>A0AAN5DFZ4_9BILA</name>
<reference evidence="2" key="1">
    <citation type="submission" date="2022-10" db="EMBL/GenBank/DDBJ databases">
        <title>Genome assembly of Pristionchus species.</title>
        <authorList>
            <person name="Yoshida K."/>
            <person name="Sommer R.J."/>
        </authorList>
    </citation>
    <scope>NUCLEOTIDE SEQUENCE [LARGE SCALE GENOMIC DNA]</scope>
    <source>
        <strain evidence="2">RS5460</strain>
    </source>
</reference>
<evidence type="ECO:0000313" key="2">
    <source>
        <dbReference type="Proteomes" id="UP001328107"/>
    </source>
</evidence>
<feature type="non-terminal residue" evidence="1">
    <location>
        <position position="1"/>
    </location>
</feature>
<dbReference type="AlphaFoldDB" id="A0AAN5DFZ4"/>
<gene>
    <name evidence="1" type="ORF">PMAYCL1PPCAC_32689</name>
</gene>
<keyword evidence="2" id="KW-1185">Reference proteome</keyword>
<evidence type="ECO:0000313" key="1">
    <source>
        <dbReference type="EMBL" id="GMR62494.1"/>
    </source>
</evidence>